<sequence>MEVVGKHGIIIEFSDPDYNTRRSATYLPEVAAHE</sequence>
<proteinExistence type="predicted"/>
<reference evidence="1 2" key="1">
    <citation type="journal article" date="2018" name="Front. Plant Sci.">
        <title>Red Clover (Trifolium pratense) and Zigzag Clover (T. medium) - A Picture of Genomic Similarities and Differences.</title>
        <authorList>
            <person name="Dluhosova J."/>
            <person name="Istvanek J."/>
            <person name="Nedelnik J."/>
            <person name="Repkova J."/>
        </authorList>
    </citation>
    <scope>NUCLEOTIDE SEQUENCE [LARGE SCALE GENOMIC DNA]</scope>
    <source>
        <strain evidence="2">cv. 10/8</strain>
        <tissue evidence="1">Leaf</tissue>
    </source>
</reference>
<dbReference type="AlphaFoldDB" id="A0A392Q2I6"/>
<evidence type="ECO:0000313" key="1">
    <source>
        <dbReference type="EMBL" id="MCI18613.1"/>
    </source>
</evidence>
<evidence type="ECO:0000313" key="2">
    <source>
        <dbReference type="Proteomes" id="UP000265520"/>
    </source>
</evidence>
<protein>
    <submittedName>
        <fullName evidence="1">Uncharacterized protein</fullName>
    </submittedName>
</protein>
<keyword evidence="2" id="KW-1185">Reference proteome</keyword>
<dbReference type="EMBL" id="LXQA010111012">
    <property type="protein sequence ID" value="MCI18613.1"/>
    <property type="molecule type" value="Genomic_DNA"/>
</dbReference>
<dbReference type="InterPro" id="IPR036071">
    <property type="entry name" value="AMMECR1_dom_sf"/>
</dbReference>
<dbReference type="Proteomes" id="UP000265520">
    <property type="component" value="Unassembled WGS sequence"/>
</dbReference>
<feature type="non-terminal residue" evidence="1">
    <location>
        <position position="34"/>
    </location>
</feature>
<dbReference type="Gene3D" id="3.30.1490.150">
    <property type="entry name" value="Hypothetical protein ph0010, domain 2"/>
    <property type="match status" value="1"/>
</dbReference>
<name>A0A392Q2I6_9FABA</name>
<accession>A0A392Q2I6</accession>
<dbReference type="SUPFAM" id="SSF143447">
    <property type="entry name" value="AMMECR1-like"/>
    <property type="match status" value="1"/>
</dbReference>
<comment type="caution">
    <text evidence="1">The sequence shown here is derived from an EMBL/GenBank/DDBJ whole genome shotgun (WGS) entry which is preliminary data.</text>
</comment>
<organism evidence="1 2">
    <name type="scientific">Trifolium medium</name>
    <dbReference type="NCBI Taxonomy" id="97028"/>
    <lineage>
        <taxon>Eukaryota</taxon>
        <taxon>Viridiplantae</taxon>
        <taxon>Streptophyta</taxon>
        <taxon>Embryophyta</taxon>
        <taxon>Tracheophyta</taxon>
        <taxon>Spermatophyta</taxon>
        <taxon>Magnoliopsida</taxon>
        <taxon>eudicotyledons</taxon>
        <taxon>Gunneridae</taxon>
        <taxon>Pentapetalae</taxon>
        <taxon>rosids</taxon>
        <taxon>fabids</taxon>
        <taxon>Fabales</taxon>
        <taxon>Fabaceae</taxon>
        <taxon>Papilionoideae</taxon>
        <taxon>50 kb inversion clade</taxon>
        <taxon>NPAAA clade</taxon>
        <taxon>Hologalegina</taxon>
        <taxon>IRL clade</taxon>
        <taxon>Trifolieae</taxon>
        <taxon>Trifolium</taxon>
    </lineage>
</organism>